<name>A0ABM9XNX9_9CORY</name>
<sequence>MEMIRVGSFSSGRGPRLVAAVTGQASYQVAQALIPVLIGTVVD</sequence>
<comment type="caution">
    <text evidence="1">The sequence shown here is derived from an EMBL/GenBank/DDBJ whole genome shotgun (WGS) entry which is preliminary data.</text>
</comment>
<keyword evidence="2" id="KW-1185">Reference proteome</keyword>
<protein>
    <recommendedName>
        <fullName evidence="3">MFS transporter</fullName>
    </recommendedName>
</protein>
<dbReference type="EMBL" id="ACHF01000041">
    <property type="protein sequence ID" value="EEI62859.1"/>
    <property type="molecule type" value="Genomic_DNA"/>
</dbReference>
<feature type="non-terminal residue" evidence="1">
    <location>
        <position position="43"/>
    </location>
</feature>
<evidence type="ECO:0008006" key="3">
    <source>
        <dbReference type="Google" id="ProtNLM"/>
    </source>
</evidence>
<organism evidence="1 2">
    <name type="scientific">Corynebacterium glucuronolyticum ATCC 51866</name>
    <dbReference type="NCBI Taxonomy" id="548478"/>
    <lineage>
        <taxon>Bacteria</taxon>
        <taxon>Bacillati</taxon>
        <taxon>Actinomycetota</taxon>
        <taxon>Actinomycetes</taxon>
        <taxon>Mycobacteriales</taxon>
        <taxon>Corynebacteriaceae</taxon>
        <taxon>Corynebacterium</taxon>
    </lineage>
</organism>
<gene>
    <name evidence="1" type="ORF">HMPREF0293_1654</name>
</gene>
<dbReference type="Proteomes" id="UP000006237">
    <property type="component" value="Unassembled WGS sequence"/>
</dbReference>
<reference evidence="1 2" key="1">
    <citation type="submission" date="2009-01" db="EMBL/GenBank/DDBJ databases">
        <authorList>
            <person name="Qin X."/>
            <person name="Bachman B."/>
            <person name="Battles P."/>
            <person name="Bell A."/>
            <person name="Bess C."/>
            <person name="Bickham C."/>
            <person name="Chaboub L."/>
            <person name="Chen D."/>
            <person name="Coyle M."/>
            <person name="Deiros D.R."/>
            <person name="Dinh H."/>
            <person name="Forbes L."/>
            <person name="Fowler G."/>
            <person name="Francisco L."/>
            <person name="Fu Q."/>
            <person name="Gubbala S."/>
            <person name="Hale W."/>
            <person name="Han Y."/>
            <person name="Hemphill L."/>
            <person name="Highlander S.K."/>
            <person name="Hirani K."/>
            <person name="Hogues M."/>
            <person name="Jackson L."/>
            <person name="Jakkamsetti A."/>
            <person name="Javaid M."/>
            <person name="Jiang H."/>
            <person name="Korchina V."/>
            <person name="Kovar C."/>
            <person name="Lara F."/>
            <person name="Lee S."/>
            <person name="Mata R."/>
            <person name="Mathew T."/>
            <person name="Moen C."/>
            <person name="Morales K."/>
            <person name="Munidasa M."/>
            <person name="Nazareth L."/>
            <person name="Ngo R."/>
            <person name="Nguyen L."/>
            <person name="Okwuonu G."/>
            <person name="Ongeri F."/>
            <person name="Patil S."/>
            <person name="Petrosino J."/>
            <person name="Pham C."/>
            <person name="Pham P."/>
            <person name="Pu L.-L."/>
            <person name="Puazo M."/>
            <person name="Raj R."/>
            <person name="Reid J."/>
            <person name="Rouhana J."/>
            <person name="Saada N."/>
            <person name="Shang Y."/>
            <person name="Simmons D."/>
            <person name="Thornton R."/>
            <person name="Warren J."/>
            <person name="Weissenberger G."/>
            <person name="Zhang J."/>
            <person name="Zhang L."/>
            <person name="Zhou C."/>
            <person name="Zhu D."/>
            <person name="Muzny D."/>
            <person name="Worley K."/>
            <person name="Gibbs R."/>
        </authorList>
    </citation>
    <scope>NUCLEOTIDE SEQUENCE [LARGE SCALE GENOMIC DNA]</scope>
    <source>
        <strain evidence="1 2">ATCC 51866</strain>
    </source>
</reference>
<proteinExistence type="predicted"/>
<accession>A0ABM9XNX9</accession>
<evidence type="ECO:0000313" key="2">
    <source>
        <dbReference type="Proteomes" id="UP000006237"/>
    </source>
</evidence>
<evidence type="ECO:0000313" key="1">
    <source>
        <dbReference type="EMBL" id="EEI62859.1"/>
    </source>
</evidence>